<dbReference type="KEGG" id="nue:C5F50_04965"/>
<organism evidence="2 3">
    <name type="scientific">Nitrosopumilus ureiphilus</name>
    <dbReference type="NCBI Taxonomy" id="1470067"/>
    <lineage>
        <taxon>Archaea</taxon>
        <taxon>Nitrososphaerota</taxon>
        <taxon>Nitrososphaeria</taxon>
        <taxon>Nitrosopumilales</taxon>
        <taxon>Nitrosopumilaceae</taxon>
        <taxon>Nitrosopumilus</taxon>
    </lineage>
</organism>
<keyword evidence="3" id="KW-1185">Reference proteome</keyword>
<name>A0A7D5M4Q4_9ARCH</name>
<accession>A0A7D5M4Q4</accession>
<dbReference type="EMBL" id="CP026995">
    <property type="protein sequence ID" value="QLH06493.1"/>
    <property type="molecule type" value="Genomic_DNA"/>
</dbReference>
<keyword evidence="1" id="KW-1133">Transmembrane helix</keyword>
<evidence type="ECO:0000313" key="3">
    <source>
        <dbReference type="Proteomes" id="UP000509478"/>
    </source>
</evidence>
<evidence type="ECO:0000313" key="2">
    <source>
        <dbReference type="EMBL" id="QLH06493.1"/>
    </source>
</evidence>
<reference evidence="2 3" key="1">
    <citation type="submission" date="2018-02" db="EMBL/GenBank/DDBJ databases">
        <title>Complete genome of Nitrosopumilus ureaphilus PS0.</title>
        <authorList>
            <person name="Qin W."/>
            <person name="Zheng Y."/>
            <person name="Stahl D.A."/>
        </authorList>
    </citation>
    <scope>NUCLEOTIDE SEQUENCE [LARGE SCALE GENOMIC DNA]</scope>
    <source>
        <strain evidence="2 3">PS0</strain>
    </source>
</reference>
<evidence type="ECO:0000256" key="1">
    <source>
        <dbReference type="SAM" id="Phobius"/>
    </source>
</evidence>
<protein>
    <recommendedName>
        <fullName evidence="4">Transmembrane protein</fullName>
    </recommendedName>
</protein>
<keyword evidence="1" id="KW-0472">Membrane</keyword>
<keyword evidence="1" id="KW-0812">Transmembrane</keyword>
<sequence length="112" mass="12870">MKARYKIIILILIIWIPVSLFFPDIFLIFHLDKFETNNKCEKLNGNWDWVNNICELQHNGISDPDLMCIDAGGTPTCATTCGSYNVFNPWSLVLPLGCLDYCKFACEFENEK</sequence>
<dbReference type="Proteomes" id="UP000509478">
    <property type="component" value="Chromosome"/>
</dbReference>
<proteinExistence type="predicted"/>
<dbReference type="AlphaFoldDB" id="A0A7D5M4Q4"/>
<gene>
    <name evidence="2" type="ORF">C5F50_04965</name>
</gene>
<feature type="transmembrane region" description="Helical" evidence="1">
    <location>
        <begin position="7"/>
        <end position="31"/>
    </location>
</feature>
<dbReference type="GeneID" id="56067400"/>
<evidence type="ECO:0008006" key="4">
    <source>
        <dbReference type="Google" id="ProtNLM"/>
    </source>
</evidence>
<dbReference type="RefSeq" id="WP_179372574.1">
    <property type="nucleotide sequence ID" value="NZ_CP026995.1"/>
</dbReference>